<dbReference type="InterPro" id="IPR003594">
    <property type="entry name" value="HATPase_dom"/>
</dbReference>
<sequence>MFKSLRRKFVASAVVSVAVVITLMAVTLNFINYYKLEQRIDETLHETAKSQTLVALFKEGAENDLVITKNTSSATDSTGFSAAKVNSEGKIERSYRDDALISSQKDLQSYIDKIYTNGQESGFIGSYRYLKAETKTGNVILFLNCQRDLESYYSFVRNTIIISSIVILSVLIIIVMVSKKVIAPIQQSYVKQKQFITDASHELKTPLAIISSNTDVLELEHGNSKWTKNIQNQVERLTSLVNSLVAFSRMEEKDTVERVKFDLTNTLKSRINDFNELANFQKKFIATDIDSNLYYNGDQQAIIQLMDILLENAIKYAPQNSDINISLKKNRRYATMKISNKANVKKGDLRKVFDRFYRLDESRNSHVKGYGIGLSMAQVIAEKHKEVIKAYAPKDGIFSIETRFTLDEKK</sequence>
<keyword evidence="10" id="KW-1133">Transmembrane helix</keyword>
<dbReference type="Pfam" id="PF00512">
    <property type="entry name" value="HisKA"/>
    <property type="match status" value="1"/>
</dbReference>
<dbReference type="Gene3D" id="1.10.287.130">
    <property type="match status" value="1"/>
</dbReference>
<dbReference type="SUPFAM" id="SSF55874">
    <property type="entry name" value="ATPase domain of HSP90 chaperone/DNA topoisomerase II/histidine kinase"/>
    <property type="match status" value="1"/>
</dbReference>
<evidence type="ECO:0000256" key="8">
    <source>
        <dbReference type="ARBA" id="ARBA00022840"/>
    </source>
</evidence>
<dbReference type="Pfam" id="PF02518">
    <property type="entry name" value="HATPase_c"/>
    <property type="match status" value="1"/>
</dbReference>
<feature type="domain" description="Histidine kinase" evidence="11">
    <location>
        <begin position="198"/>
        <end position="403"/>
    </location>
</feature>
<dbReference type="SMART" id="SM00387">
    <property type="entry name" value="HATPase_c"/>
    <property type="match status" value="1"/>
</dbReference>
<evidence type="ECO:0000256" key="2">
    <source>
        <dbReference type="ARBA" id="ARBA00004370"/>
    </source>
</evidence>
<dbReference type="GO" id="GO:0004721">
    <property type="term" value="F:phosphoprotein phosphatase activity"/>
    <property type="evidence" value="ECO:0007669"/>
    <property type="project" value="TreeGrafter"/>
</dbReference>
<dbReference type="PANTHER" id="PTHR45453:SF1">
    <property type="entry name" value="PHOSPHATE REGULON SENSOR PROTEIN PHOR"/>
    <property type="match status" value="1"/>
</dbReference>
<evidence type="ECO:0000259" key="11">
    <source>
        <dbReference type="PROSITE" id="PS50109"/>
    </source>
</evidence>
<feature type="transmembrane region" description="Helical" evidence="10">
    <location>
        <begin position="159"/>
        <end position="177"/>
    </location>
</feature>
<evidence type="ECO:0000256" key="7">
    <source>
        <dbReference type="ARBA" id="ARBA00022777"/>
    </source>
</evidence>
<keyword evidence="8" id="KW-0067">ATP-binding</keyword>
<protein>
    <recommendedName>
        <fullName evidence="3">histidine kinase</fullName>
        <ecNumber evidence="3">2.7.13.3</ecNumber>
    </recommendedName>
</protein>
<dbReference type="EMBL" id="CP046314">
    <property type="protein sequence ID" value="QGS08804.1"/>
    <property type="molecule type" value="Genomic_DNA"/>
</dbReference>
<keyword evidence="7" id="KW-0418">Kinase</keyword>
<dbReference type="PROSITE" id="PS50109">
    <property type="entry name" value="HIS_KIN"/>
    <property type="match status" value="1"/>
</dbReference>
<dbReference type="Proteomes" id="UP000425411">
    <property type="component" value="Chromosome"/>
</dbReference>
<evidence type="ECO:0000313" key="12">
    <source>
        <dbReference type="EMBL" id="QGS08804.1"/>
    </source>
</evidence>
<feature type="transmembrane region" description="Helical" evidence="10">
    <location>
        <begin position="9"/>
        <end position="31"/>
    </location>
</feature>
<keyword evidence="9" id="KW-0902">Two-component regulatory system</keyword>
<evidence type="ECO:0000256" key="1">
    <source>
        <dbReference type="ARBA" id="ARBA00000085"/>
    </source>
</evidence>
<name>A0AAP9KST7_9BACL</name>
<keyword evidence="5" id="KW-0808">Transferase</keyword>
<evidence type="ECO:0000256" key="5">
    <source>
        <dbReference type="ARBA" id="ARBA00022679"/>
    </source>
</evidence>
<evidence type="ECO:0000256" key="10">
    <source>
        <dbReference type="SAM" id="Phobius"/>
    </source>
</evidence>
<keyword evidence="10" id="KW-0472">Membrane</keyword>
<dbReference type="GO" id="GO:0000155">
    <property type="term" value="F:phosphorelay sensor kinase activity"/>
    <property type="evidence" value="ECO:0007669"/>
    <property type="project" value="InterPro"/>
</dbReference>
<dbReference type="InterPro" id="IPR050351">
    <property type="entry name" value="BphY/WalK/GraS-like"/>
</dbReference>
<dbReference type="InterPro" id="IPR003661">
    <property type="entry name" value="HisK_dim/P_dom"/>
</dbReference>
<reference evidence="12 13" key="1">
    <citation type="submission" date="2019-11" db="EMBL/GenBank/DDBJ databases">
        <title>FDA dAtabase for Regulatory Grade micrObial Sequences (FDA-ARGOS): Supporting development and validation of Infectious Disease Dx tests.</title>
        <authorList>
            <person name="Turner S."/>
            <person name="Byrd R."/>
            <person name="Tallon L."/>
            <person name="Sadzewicz L."/>
            <person name="Vavikolanu K."/>
            <person name="Mehta A."/>
            <person name="Aluvathingal J."/>
            <person name="Nadendla S."/>
            <person name="Myers T."/>
            <person name="Yan Y."/>
            <person name="Sichtig H."/>
        </authorList>
    </citation>
    <scope>NUCLEOTIDE SEQUENCE [LARGE SCALE GENOMIC DNA]</scope>
    <source>
        <strain evidence="12 13">FDAARGOS_741</strain>
    </source>
</reference>
<dbReference type="AlphaFoldDB" id="A0AAP9KST7"/>
<evidence type="ECO:0000256" key="3">
    <source>
        <dbReference type="ARBA" id="ARBA00012438"/>
    </source>
</evidence>
<dbReference type="InterPro" id="IPR005467">
    <property type="entry name" value="His_kinase_dom"/>
</dbReference>
<dbReference type="EC" id="2.7.13.3" evidence="3"/>
<dbReference type="CDD" id="cd00082">
    <property type="entry name" value="HisKA"/>
    <property type="match status" value="1"/>
</dbReference>
<evidence type="ECO:0000256" key="6">
    <source>
        <dbReference type="ARBA" id="ARBA00022741"/>
    </source>
</evidence>
<dbReference type="GO" id="GO:0005524">
    <property type="term" value="F:ATP binding"/>
    <property type="evidence" value="ECO:0007669"/>
    <property type="project" value="UniProtKB-KW"/>
</dbReference>
<evidence type="ECO:0000256" key="4">
    <source>
        <dbReference type="ARBA" id="ARBA00022553"/>
    </source>
</evidence>
<comment type="catalytic activity">
    <reaction evidence="1">
        <text>ATP + protein L-histidine = ADP + protein N-phospho-L-histidine.</text>
        <dbReference type="EC" id="2.7.13.3"/>
    </reaction>
</comment>
<accession>A0AAP9KST7</accession>
<keyword evidence="10" id="KW-0812">Transmembrane</keyword>
<keyword evidence="4" id="KW-0597">Phosphoprotein</keyword>
<dbReference type="InterPro" id="IPR036890">
    <property type="entry name" value="HATPase_C_sf"/>
</dbReference>
<organism evidence="12 13">
    <name type="scientific">Gemella morbillorum</name>
    <dbReference type="NCBI Taxonomy" id="29391"/>
    <lineage>
        <taxon>Bacteria</taxon>
        <taxon>Bacillati</taxon>
        <taxon>Bacillota</taxon>
        <taxon>Bacilli</taxon>
        <taxon>Bacillales</taxon>
        <taxon>Gemellaceae</taxon>
        <taxon>Gemella</taxon>
    </lineage>
</organism>
<dbReference type="PANTHER" id="PTHR45453">
    <property type="entry name" value="PHOSPHATE REGULON SENSOR PROTEIN PHOR"/>
    <property type="match status" value="1"/>
</dbReference>
<keyword evidence="6" id="KW-0547">Nucleotide-binding</keyword>
<comment type="subcellular location">
    <subcellularLocation>
        <location evidence="2">Membrane</location>
    </subcellularLocation>
</comment>
<dbReference type="Gene3D" id="3.30.565.10">
    <property type="entry name" value="Histidine kinase-like ATPase, C-terminal domain"/>
    <property type="match status" value="1"/>
</dbReference>
<dbReference type="RefSeq" id="WP_004633110.1">
    <property type="nucleotide sequence ID" value="NZ_CP046314.1"/>
</dbReference>
<dbReference type="SMART" id="SM00388">
    <property type="entry name" value="HisKA"/>
    <property type="match status" value="1"/>
</dbReference>
<evidence type="ECO:0000256" key="9">
    <source>
        <dbReference type="ARBA" id="ARBA00023012"/>
    </source>
</evidence>
<evidence type="ECO:0000313" key="13">
    <source>
        <dbReference type="Proteomes" id="UP000425411"/>
    </source>
</evidence>
<dbReference type="GO" id="GO:0005886">
    <property type="term" value="C:plasma membrane"/>
    <property type="evidence" value="ECO:0007669"/>
    <property type="project" value="TreeGrafter"/>
</dbReference>
<proteinExistence type="predicted"/>
<dbReference type="GO" id="GO:0016036">
    <property type="term" value="P:cellular response to phosphate starvation"/>
    <property type="evidence" value="ECO:0007669"/>
    <property type="project" value="TreeGrafter"/>
</dbReference>
<gene>
    <name evidence="12" type="ORF">FOC49_02360</name>
</gene>
<dbReference type="SUPFAM" id="SSF47384">
    <property type="entry name" value="Homodimeric domain of signal transducing histidine kinase"/>
    <property type="match status" value="1"/>
</dbReference>
<dbReference type="InterPro" id="IPR036097">
    <property type="entry name" value="HisK_dim/P_sf"/>
</dbReference>
<keyword evidence="13" id="KW-1185">Reference proteome</keyword>